<feature type="transmembrane region" description="Helical" evidence="7">
    <location>
        <begin position="94"/>
        <end position="116"/>
    </location>
</feature>
<feature type="transmembrane region" description="Helical" evidence="7">
    <location>
        <begin position="470"/>
        <end position="489"/>
    </location>
</feature>
<dbReference type="Gene3D" id="1.10.3720.10">
    <property type="entry name" value="MetI-like"/>
    <property type="match status" value="2"/>
</dbReference>
<protein>
    <submittedName>
        <fullName evidence="9">ABC transporter permease subunit</fullName>
    </submittedName>
</protein>
<accession>A0ABU4FSH6</accession>
<dbReference type="Pfam" id="PF00528">
    <property type="entry name" value="BPD_transp_1"/>
    <property type="match status" value="2"/>
</dbReference>
<feature type="transmembrane region" description="Helical" evidence="7">
    <location>
        <begin position="270"/>
        <end position="289"/>
    </location>
</feature>
<dbReference type="RefSeq" id="WP_317775943.1">
    <property type="nucleotide sequence ID" value="NZ_JAWMAJ010000327.1"/>
</dbReference>
<feature type="transmembrane region" description="Helical" evidence="7">
    <location>
        <begin position="619"/>
        <end position="636"/>
    </location>
</feature>
<dbReference type="InterPro" id="IPR000515">
    <property type="entry name" value="MetI-like"/>
</dbReference>
<organism evidence="9 10">
    <name type="scientific">Streptomyces prunicolor</name>
    <dbReference type="NCBI Taxonomy" id="67348"/>
    <lineage>
        <taxon>Bacteria</taxon>
        <taxon>Bacillati</taxon>
        <taxon>Actinomycetota</taxon>
        <taxon>Actinomycetes</taxon>
        <taxon>Kitasatosporales</taxon>
        <taxon>Streptomycetaceae</taxon>
        <taxon>Streptomyces</taxon>
    </lineage>
</organism>
<dbReference type="InterPro" id="IPR035906">
    <property type="entry name" value="MetI-like_sf"/>
</dbReference>
<evidence type="ECO:0000256" key="7">
    <source>
        <dbReference type="RuleBase" id="RU363032"/>
    </source>
</evidence>
<feature type="transmembrane region" description="Helical" evidence="7">
    <location>
        <begin position="191"/>
        <end position="217"/>
    </location>
</feature>
<feature type="transmembrane region" description="Helical" evidence="7">
    <location>
        <begin position="579"/>
        <end position="607"/>
    </location>
</feature>
<evidence type="ECO:0000313" key="10">
    <source>
        <dbReference type="Proteomes" id="UP001187346"/>
    </source>
</evidence>
<feature type="transmembrane region" description="Helical" evidence="7">
    <location>
        <begin position="301"/>
        <end position="323"/>
    </location>
</feature>
<feature type="domain" description="ABC transmembrane type-1" evidence="8">
    <location>
        <begin position="143"/>
        <end position="322"/>
    </location>
</feature>
<keyword evidence="6 7" id="KW-0472">Membrane</keyword>
<keyword evidence="4 7" id="KW-0812">Transmembrane</keyword>
<evidence type="ECO:0000256" key="5">
    <source>
        <dbReference type="ARBA" id="ARBA00022989"/>
    </source>
</evidence>
<keyword evidence="3" id="KW-1003">Cell membrane</keyword>
<dbReference type="CDD" id="cd06261">
    <property type="entry name" value="TM_PBP2"/>
    <property type="match status" value="2"/>
</dbReference>
<feature type="transmembrane region" description="Helical" evidence="7">
    <location>
        <begin position="123"/>
        <end position="141"/>
    </location>
</feature>
<gene>
    <name evidence="9" type="ORF">R5A26_47135</name>
</gene>
<keyword evidence="10" id="KW-1185">Reference proteome</keyword>
<proteinExistence type="inferred from homology"/>
<dbReference type="PANTHER" id="PTHR47737:SF1">
    <property type="entry name" value="GLYCINE BETAINE_PROLINE BETAINE TRANSPORT SYSTEM PERMEASE PROTEIN PROW"/>
    <property type="match status" value="1"/>
</dbReference>
<evidence type="ECO:0000256" key="1">
    <source>
        <dbReference type="ARBA" id="ARBA00004141"/>
    </source>
</evidence>
<dbReference type="Proteomes" id="UP001187346">
    <property type="component" value="Unassembled WGS sequence"/>
</dbReference>
<reference evidence="9 10" key="1">
    <citation type="submission" date="2023-10" db="EMBL/GenBank/DDBJ databases">
        <title>Characterization of rhizosphere-enriched actinobacteria from wheat plants lab-grown on chernevaya soil.</title>
        <authorList>
            <person name="Tikhonova E.N."/>
            <person name="Konopkin A."/>
            <person name="Kravchenko I.K."/>
        </authorList>
    </citation>
    <scope>NUCLEOTIDE SEQUENCE [LARGE SCALE GENOMIC DNA]</scope>
    <source>
        <strain evidence="9 10">RR29</strain>
    </source>
</reference>
<feature type="transmembrane region" description="Helical" evidence="7">
    <location>
        <begin position="147"/>
        <end position="170"/>
    </location>
</feature>
<comment type="caution">
    <text evidence="9">The sequence shown here is derived from an EMBL/GenBank/DDBJ whole genome shotgun (WGS) entry which is preliminary data.</text>
</comment>
<comment type="similarity">
    <text evidence="7">Belongs to the binding-protein-dependent transport system permease family.</text>
</comment>
<evidence type="ECO:0000256" key="3">
    <source>
        <dbReference type="ARBA" id="ARBA00022475"/>
    </source>
</evidence>
<feature type="transmembrane region" description="Helical" evidence="7">
    <location>
        <begin position="419"/>
        <end position="436"/>
    </location>
</feature>
<feature type="transmembrane region" description="Helical" evidence="7">
    <location>
        <begin position="442"/>
        <end position="458"/>
    </location>
</feature>
<feature type="transmembrane region" description="Helical" evidence="7">
    <location>
        <begin position="343"/>
        <end position="361"/>
    </location>
</feature>
<evidence type="ECO:0000256" key="6">
    <source>
        <dbReference type="ARBA" id="ARBA00023136"/>
    </source>
</evidence>
<feature type="domain" description="ABC transmembrane type-1" evidence="8">
    <location>
        <begin position="461"/>
        <end position="640"/>
    </location>
</feature>
<dbReference type="PANTHER" id="PTHR47737">
    <property type="entry name" value="GLYCINE BETAINE/PROLINE BETAINE TRANSPORT SYSTEM PERMEASE PROTEIN PROW"/>
    <property type="match status" value="1"/>
</dbReference>
<keyword evidence="5 7" id="KW-1133">Transmembrane helix</keyword>
<dbReference type="PROSITE" id="PS50928">
    <property type="entry name" value="ABC_TM1"/>
    <property type="match status" value="2"/>
</dbReference>
<dbReference type="EMBL" id="JAWMAJ010000327">
    <property type="protein sequence ID" value="MDV7223512.1"/>
    <property type="molecule type" value="Genomic_DNA"/>
</dbReference>
<evidence type="ECO:0000259" key="8">
    <source>
        <dbReference type="PROSITE" id="PS50928"/>
    </source>
</evidence>
<dbReference type="SUPFAM" id="SSF161098">
    <property type="entry name" value="MetI-like"/>
    <property type="match status" value="2"/>
</dbReference>
<sequence>MATVTAPAPRLALPGVLRHRAAHKLLLLALAAAILVPLANAHWASGSWPNALTVDLSGPLGRANDWIIDNRDSSPLFLYFFGYISNAVVLSVRAVYLVLLAAGWAGVTAFGALVAWRVAGIRLAIGTGVAFLACGLLGMWVPTMQTLALMVVAVLTSVVVGALLGLAGGLSERMDRALRPVLDTMQVLPAFAYLLPVVLVFGIGVPAAVLATVVYAAPPMARLTTLGLRNADPEVLEAVDSLGATGRQRLLTARLPLARKQLLLGLNQTIMMALSMAVIASVIGAGGLGDRVYQALASVDVGAALAAGIPIVLLAVVLDRVTAAAGEQSDESAGEPGSTLRPWLYALGATVAVAVAVRLAGALDWPSGWTLNIAEPVNRVVDWMTAHLYSGVPYLGGTADWAGHFTTWVLDPVRDGLQWLPWWSVLLIVAALAWVIGTWRTALTAVLAMAAIGVLGVWKPSLDTLSQVLAAVAVTLVLGFATGIAAARSDRVERALRPVLDVCQTMPQFVYLIPVVALFGVGRAPAVAAAVVYALPAVVRITTQGLRQVDPAALESARSLGATSAQQLRQIQLPLARPALLLAVNQGVVLVLAVVIIGGLVGGGALGYDAVFGLAQGDLATGLVAGAAIVCLGLMLDRVTQPTERRTKKGA</sequence>
<name>A0ABU4FSH6_9ACTN</name>
<evidence type="ECO:0000256" key="4">
    <source>
        <dbReference type="ARBA" id="ARBA00022692"/>
    </source>
</evidence>
<evidence type="ECO:0000256" key="2">
    <source>
        <dbReference type="ARBA" id="ARBA00022448"/>
    </source>
</evidence>
<comment type="subcellular location">
    <subcellularLocation>
        <location evidence="7">Cell membrane</location>
        <topology evidence="7">Multi-pass membrane protein</topology>
    </subcellularLocation>
    <subcellularLocation>
        <location evidence="1">Membrane</location>
        <topology evidence="1">Multi-pass membrane protein</topology>
    </subcellularLocation>
</comment>
<evidence type="ECO:0000313" key="9">
    <source>
        <dbReference type="EMBL" id="MDV7223512.1"/>
    </source>
</evidence>
<keyword evidence="2 7" id="KW-0813">Transport</keyword>